<evidence type="ECO:0000313" key="2">
    <source>
        <dbReference type="Proteomes" id="UP001489004"/>
    </source>
</evidence>
<evidence type="ECO:0000313" key="1">
    <source>
        <dbReference type="EMBL" id="KAK9803585.1"/>
    </source>
</evidence>
<proteinExistence type="predicted"/>
<dbReference type="Proteomes" id="UP001489004">
    <property type="component" value="Unassembled WGS sequence"/>
</dbReference>
<accession>A0AAW1P518</accession>
<reference evidence="1 2" key="1">
    <citation type="journal article" date="2024" name="Nat. Commun.">
        <title>Phylogenomics reveals the evolutionary origins of lichenization in chlorophyte algae.</title>
        <authorList>
            <person name="Puginier C."/>
            <person name="Libourel C."/>
            <person name="Otte J."/>
            <person name="Skaloud P."/>
            <person name="Haon M."/>
            <person name="Grisel S."/>
            <person name="Petersen M."/>
            <person name="Berrin J.G."/>
            <person name="Delaux P.M."/>
            <person name="Dal Grande F."/>
            <person name="Keller J."/>
        </authorList>
    </citation>
    <scope>NUCLEOTIDE SEQUENCE [LARGE SCALE GENOMIC DNA]</scope>
    <source>
        <strain evidence="1 2">SAG 2043</strain>
    </source>
</reference>
<dbReference type="EMBL" id="JALJOR010000020">
    <property type="protein sequence ID" value="KAK9803585.1"/>
    <property type="molecule type" value="Genomic_DNA"/>
</dbReference>
<dbReference type="AlphaFoldDB" id="A0AAW1P518"/>
<sequence>MGLVALPAEYALCLAVDNPQTLPLLSPQYGLPLRDSEGNFQLYLRDLTAAGPSPVITLREALWTPIAPIGQYAWKLQPDTSEPPPEPSFQVARLLPWTSFDGGLQPFLENIDPGILEQEVLQPKPLPVELWGERWQIAYGASSETTTEST</sequence>
<name>A0AAW1P518_9CHLO</name>
<gene>
    <name evidence="1" type="ORF">WJX72_002331</name>
</gene>
<organism evidence="1 2">
    <name type="scientific">[Myrmecia] bisecta</name>
    <dbReference type="NCBI Taxonomy" id="41462"/>
    <lineage>
        <taxon>Eukaryota</taxon>
        <taxon>Viridiplantae</taxon>
        <taxon>Chlorophyta</taxon>
        <taxon>core chlorophytes</taxon>
        <taxon>Trebouxiophyceae</taxon>
        <taxon>Trebouxiales</taxon>
        <taxon>Trebouxiaceae</taxon>
        <taxon>Myrmecia</taxon>
    </lineage>
</organism>
<comment type="caution">
    <text evidence="1">The sequence shown here is derived from an EMBL/GenBank/DDBJ whole genome shotgun (WGS) entry which is preliminary data.</text>
</comment>
<protein>
    <submittedName>
        <fullName evidence="1">Uncharacterized protein</fullName>
    </submittedName>
</protein>
<keyword evidence="2" id="KW-1185">Reference proteome</keyword>